<dbReference type="AlphaFoldDB" id="A0A4Y3UGK3"/>
<organism evidence="2">
    <name type="scientific">Streptococcus thermophilus</name>
    <dbReference type="NCBI Taxonomy" id="1308"/>
    <lineage>
        <taxon>Bacteria</taxon>
        <taxon>Bacillati</taxon>
        <taxon>Bacillota</taxon>
        <taxon>Bacilli</taxon>
        <taxon>Lactobacillales</taxon>
        <taxon>Streptococcaceae</taxon>
        <taxon>Streptococcus</taxon>
    </lineage>
</organism>
<protein>
    <submittedName>
        <fullName evidence="2">Gll3707 protein</fullName>
    </submittedName>
</protein>
<dbReference type="Pfam" id="PF04230">
    <property type="entry name" value="PS_pyruv_trans"/>
    <property type="match status" value="1"/>
</dbReference>
<dbReference type="EMBL" id="MK483556">
    <property type="protein sequence ID" value="QBR99962.1"/>
    <property type="molecule type" value="Genomic_DNA"/>
</dbReference>
<evidence type="ECO:0000259" key="1">
    <source>
        <dbReference type="Pfam" id="PF04230"/>
    </source>
</evidence>
<gene>
    <name evidence="2" type="ORF">eps20_0010</name>
</gene>
<proteinExistence type="predicted"/>
<dbReference type="InterPro" id="IPR007345">
    <property type="entry name" value="Polysacch_pyruvyl_Trfase"/>
</dbReference>
<evidence type="ECO:0000313" key="2">
    <source>
        <dbReference type="EMBL" id="QBR99962.1"/>
    </source>
</evidence>
<dbReference type="RefSeq" id="WP_141327101.1">
    <property type="nucleotide sequence ID" value="NZ_BJMZ01000020.1"/>
</dbReference>
<sequence length="381" mass="44708">MKKIGIITFHNSYNCGSMLESFAMQEIIKKRGAKATIIDFSNIGQRNLYDVFIPNNSLKNVIKNILVYPHRNRVKNNNSMYEKFKKDNFNLTNKSFSTMDELTDDDYDVVVAGSDQIWNITIDDSDDAYFLPWVKQAKKVAYSPSFGSKNILKYSENPDKYKKFLLDFDSLSVRENNGKKWIKDLCDRDVDVLLDPTLLLEAKDYDKLIDNNYTPEGDYIFFYCPSFDKKICEFVKKIADKYKIKVIAWSTKSYYFKFVSKYGFELVPYETPALYLSLIKNAKLVITTSFHGTIFSTIYRKNFITVKNGGMYGDDDRVRTLLDELNMNDRLIPFDFKDDYDYMKDVNYGKEYSNSLNELKNKSIDYIDKNIIKMEDTYERN</sequence>
<name>A0A4Y3UGK3_STRTR</name>
<reference evidence="2" key="1">
    <citation type="journal article" date="2019" name="Sci. Rep.">
        <title>A comparative genomics approach for identifying host-range determinants in Streptococcus thermophilus bacteriophages.</title>
        <authorList>
            <person name="Szymczak P."/>
            <person name="Rau M.H."/>
            <person name="Monteiro J.M."/>
            <person name="Pinho M.G."/>
            <person name="Filipe S.R."/>
            <person name="Vogensen F.K."/>
            <person name="Zeidan A.A."/>
            <person name="Janzen T."/>
        </authorList>
    </citation>
    <scope>NUCLEOTIDE SEQUENCE</scope>
    <source>
        <strain evidence="2">STCH_20_eps</strain>
    </source>
</reference>
<accession>A0A4Y3UGK3</accession>
<feature type="domain" description="Polysaccharide pyruvyl transferase" evidence="1">
    <location>
        <begin position="14"/>
        <end position="308"/>
    </location>
</feature>